<reference evidence="1 2" key="1">
    <citation type="submission" date="2022-10" db="EMBL/GenBank/DDBJ databases">
        <title>Luteolibacter flavescens strain MCCC 1K03193, whole genome shotgun sequencing project.</title>
        <authorList>
            <person name="Zhao G."/>
            <person name="Shen L."/>
        </authorList>
    </citation>
    <scope>NUCLEOTIDE SEQUENCE [LARGE SCALE GENOMIC DNA]</scope>
    <source>
        <strain evidence="1 2">MCCC 1K03193</strain>
    </source>
</reference>
<accession>A0ABT3FUH2</accession>
<evidence type="ECO:0000313" key="2">
    <source>
        <dbReference type="Proteomes" id="UP001207930"/>
    </source>
</evidence>
<comment type="caution">
    <text evidence="1">The sequence shown here is derived from an EMBL/GenBank/DDBJ whole genome shotgun (WGS) entry which is preliminary data.</text>
</comment>
<evidence type="ECO:0000313" key="1">
    <source>
        <dbReference type="EMBL" id="MCW1886949.1"/>
    </source>
</evidence>
<name>A0ABT3FUH2_9BACT</name>
<protein>
    <submittedName>
        <fullName evidence="1">Uncharacterized protein</fullName>
    </submittedName>
</protein>
<keyword evidence="2" id="KW-1185">Reference proteome</keyword>
<sequence>MATPPPFPVDSSIRHRIFHGQAAGGIRFNTAKALIERIDDAHRKAEEWLRRQPGIEVITISSGSATDGGAANAFFVTVWYREIG</sequence>
<organism evidence="1 2">
    <name type="scientific">Luteolibacter flavescens</name>
    <dbReference type="NCBI Taxonomy" id="1859460"/>
    <lineage>
        <taxon>Bacteria</taxon>
        <taxon>Pseudomonadati</taxon>
        <taxon>Verrucomicrobiota</taxon>
        <taxon>Verrucomicrobiia</taxon>
        <taxon>Verrucomicrobiales</taxon>
        <taxon>Verrucomicrobiaceae</taxon>
        <taxon>Luteolibacter</taxon>
    </lineage>
</organism>
<dbReference type="Proteomes" id="UP001207930">
    <property type="component" value="Unassembled WGS sequence"/>
</dbReference>
<proteinExistence type="predicted"/>
<gene>
    <name evidence="1" type="ORF">OKA04_19575</name>
</gene>
<dbReference type="EMBL" id="JAPDDS010000013">
    <property type="protein sequence ID" value="MCW1886949.1"/>
    <property type="molecule type" value="Genomic_DNA"/>
</dbReference>
<dbReference type="RefSeq" id="WP_264502904.1">
    <property type="nucleotide sequence ID" value="NZ_JAPDDS010000013.1"/>
</dbReference>